<sequence>MSHDPRATWALDREIVLSRVIAAPRERVFQAFTDPDQITRWFGPEGFTVETLEIDIREGGCWRFIYTGPDGTRWENRMVYRRIDAPRLLEMEHGADVDDDPGRFHMTITFDEQSDGKCVLTLRQLHPTKEQREGAIGFGAVEFGYQTLDKLARHLAEG</sequence>
<feature type="domain" description="Activator of Hsp90 ATPase homologue 1/2-like C-terminal" evidence="2">
    <location>
        <begin position="22"/>
        <end position="155"/>
    </location>
</feature>
<keyword evidence="4" id="KW-1185">Reference proteome</keyword>
<accession>A0A975G1C3</accession>
<name>A0A975G1C3_9CAUL</name>
<evidence type="ECO:0000313" key="4">
    <source>
        <dbReference type="Proteomes" id="UP000676409"/>
    </source>
</evidence>
<dbReference type="AlphaFoldDB" id="A0A975G1C3"/>
<proteinExistence type="inferred from homology"/>
<dbReference type="InterPro" id="IPR013538">
    <property type="entry name" value="ASHA1/2-like_C"/>
</dbReference>
<evidence type="ECO:0000256" key="1">
    <source>
        <dbReference type="ARBA" id="ARBA00006817"/>
    </source>
</evidence>
<dbReference type="InterPro" id="IPR023393">
    <property type="entry name" value="START-like_dom_sf"/>
</dbReference>
<dbReference type="CDD" id="cd08894">
    <property type="entry name" value="SRPBCC_CalC_Aha1-like_1"/>
    <property type="match status" value="1"/>
</dbReference>
<protein>
    <submittedName>
        <fullName evidence="3">SRPBCC family protein</fullName>
    </submittedName>
</protein>
<evidence type="ECO:0000313" key="3">
    <source>
        <dbReference type="EMBL" id="QUD88166.1"/>
    </source>
</evidence>
<dbReference type="KEGG" id="caul:KCG34_24590"/>
<gene>
    <name evidence="3" type="ORF">KCG34_24590</name>
</gene>
<organism evidence="3 4">
    <name type="scientific">Phenylobacterium montanum</name>
    <dbReference type="NCBI Taxonomy" id="2823693"/>
    <lineage>
        <taxon>Bacteria</taxon>
        <taxon>Pseudomonadati</taxon>
        <taxon>Pseudomonadota</taxon>
        <taxon>Alphaproteobacteria</taxon>
        <taxon>Caulobacterales</taxon>
        <taxon>Caulobacteraceae</taxon>
        <taxon>Phenylobacterium</taxon>
    </lineage>
</organism>
<dbReference type="Gene3D" id="3.30.530.20">
    <property type="match status" value="1"/>
</dbReference>
<dbReference type="Proteomes" id="UP000676409">
    <property type="component" value="Chromosome"/>
</dbReference>
<dbReference type="EMBL" id="CP073078">
    <property type="protein sequence ID" value="QUD88166.1"/>
    <property type="molecule type" value="Genomic_DNA"/>
</dbReference>
<comment type="similarity">
    <text evidence="1">Belongs to the AHA1 family.</text>
</comment>
<dbReference type="SUPFAM" id="SSF55961">
    <property type="entry name" value="Bet v1-like"/>
    <property type="match status" value="1"/>
</dbReference>
<dbReference type="RefSeq" id="WP_211938217.1">
    <property type="nucleotide sequence ID" value="NZ_CP073078.1"/>
</dbReference>
<evidence type="ECO:0000259" key="2">
    <source>
        <dbReference type="Pfam" id="PF08327"/>
    </source>
</evidence>
<dbReference type="Pfam" id="PF08327">
    <property type="entry name" value="AHSA1"/>
    <property type="match status" value="1"/>
</dbReference>
<reference evidence="3" key="1">
    <citation type="submission" date="2021-04" db="EMBL/GenBank/DDBJ databases">
        <title>The complete genome sequence of Caulobacter sp. S6.</title>
        <authorList>
            <person name="Tang Y."/>
            <person name="Ouyang W."/>
            <person name="Liu Q."/>
            <person name="Huang B."/>
            <person name="Guo Z."/>
            <person name="Lei P."/>
        </authorList>
    </citation>
    <scope>NUCLEOTIDE SEQUENCE</scope>
    <source>
        <strain evidence="3">S6</strain>
    </source>
</reference>